<evidence type="ECO:0000313" key="3">
    <source>
        <dbReference type="EMBL" id="CAF0718255.1"/>
    </source>
</evidence>
<feature type="region of interest" description="Disordered" evidence="2">
    <location>
        <begin position="1"/>
        <end position="33"/>
    </location>
</feature>
<dbReference type="PROSITE" id="PS50096">
    <property type="entry name" value="IQ"/>
    <property type="match status" value="1"/>
</dbReference>
<feature type="compositionally biased region" description="Polar residues" evidence="2">
    <location>
        <begin position="695"/>
        <end position="729"/>
    </location>
</feature>
<feature type="compositionally biased region" description="Polar residues" evidence="2">
    <location>
        <begin position="749"/>
        <end position="758"/>
    </location>
</feature>
<feature type="compositionally biased region" description="Acidic residues" evidence="2">
    <location>
        <begin position="799"/>
        <end position="809"/>
    </location>
</feature>
<evidence type="ECO:0000313" key="4">
    <source>
        <dbReference type="Proteomes" id="UP000663860"/>
    </source>
</evidence>
<dbReference type="AlphaFoldDB" id="A0A813MAL4"/>
<feature type="region of interest" description="Disordered" evidence="2">
    <location>
        <begin position="327"/>
        <end position="416"/>
    </location>
</feature>
<sequence>MSKSSIRTKSRRDSSIERSPYNESRKRKSSTSLYSYDDSDIAYRSAPEYLRRLMNTSNGNVTRTHSASEMNLNRLDSGNSKYKAQEDYYDEIQLLKKELKFVKDDNSNLRAKIRRLEEDNTRKCKEIDNLYDPNKNGDLRRTLANSTTPTANVVINLKQRVFKLELQLKQKETIIDEIKNDPRWTKSTELEIQNRALFNELEKEKLERLNYIQHDYMISLDEETKNAIRKLEADKRELKVENENLMKKVQELENLEHDKQLSPRKYDESTDRNVVHKMEKLKEMCEYYENELEQMKDDLKIMRRERDKYRDKLETLNEDFEEIKRERDQYRNKSDRQTNHSLKNNSTRSLNTSARRNSNSSEELSKTDSKSNTSIRKSNEDKIRRSSSIKFDRNVMSPSISRKSISSNRKLPRNDWTSDDEYRVTKFRENRAATVIQRSWRKHNRSRKNSLINKSRLNTNDRRNSKIVEMKTSKTQSPRASPHNRFGSKVDNLNNSTIKSQSSLNNMSNDSALKIVQASLRGYINRNEINQNSRIQTSHRRADDDDDDIFETSSSQFGRGTKRESFLNNSKKTFEDTNDKIGFSNRLPINNRDSILKSHRSSSPPLDTNRTSSLRINNDLGSKQMLSNDRNKSGLGNRSSIHDRELQSKQFRLPSPPTDSYQSSSPHSGIMNSPRQSLSNDRNKLGSGNRFLLNDRNSLSKQHHSSSPPANTHNSPSPRFGSITDSKQSLLYDKNKSNSGNPIDRDSSLKFQRSTSPINERRLSHHISSENIRPPSRQSNTSLRKSPINSKQSLKNTYNEDDDDDVLGF</sequence>
<feature type="compositionally biased region" description="Polar residues" evidence="2">
    <location>
        <begin position="491"/>
        <end position="505"/>
    </location>
</feature>
<feature type="compositionally biased region" description="Polar residues" evidence="2">
    <location>
        <begin position="339"/>
        <end position="362"/>
    </location>
</feature>
<feature type="region of interest" description="Disordered" evidence="2">
    <location>
        <begin position="440"/>
        <end position="505"/>
    </location>
</feature>
<feature type="region of interest" description="Disordered" evidence="2">
    <location>
        <begin position="531"/>
        <end position="639"/>
    </location>
</feature>
<evidence type="ECO:0000256" key="2">
    <source>
        <dbReference type="SAM" id="MobiDB-lite"/>
    </source>
</evidence>
<keyword evidence="1" id="KW-0175">Coiled coil</keyword>
<dbReference type="EMBL" id="CAJNOE010000007">
    <property type="protein sequence ID" value="CAF0718255.1"/>
    <property type="molecule type" value="Genomic_DNA"/>
</dbReference>
<protein>
    <submittedName>
        <fullName evidence="3">Uncharacterized protein</fullName>
    </submittedName>
</protein>
<feature type="coiled-coil region" evidence="1">
    <location>
        <begin position="85"/>
        <end position="126"/>
    </location>
</feature>
<feature type="compositionally biased region" description="Basic and acidic residues" evidence="2">
    <location>
        <begin position="327"/>
        <end position="338"/>
    </location>
</feature>
<feature type="compositionally biased region" description="Basic and acidic residues" evidence="2">
    <location>
        <begin position="459"/>
        <end position="472"/>
    </location>
</feature>
<feature type="region of interest" description="Disordered" evidence="2">
    <location>
        <begin position="651"/>
        <end position="809"/>
    </location>
</feature>
<accession>A0A813MAL4</accession>
<feature type="compositionally biased region" description="Polar residues" evidence="2">
    <location>
        <begin position="658"/>
        <end position="680"/>
    </location>
</feature>
<name>A0A813MAL4_9BILA</name>
<reference evidence="3" key="1">
    <citation type="submission" date="2021-02" db="EMBL/GenBank/DDBJ databases">
        <authorList>
            <person name="Nowell W R."/>
        </authorList>
    </citation>
    <scope>NUCLEOTIDE SEQUENCE</scope>
</reference>
<feature type="compositionally biased region" description="Low complexity" evidence="2">
    <location>
        <begin position="397"/>
        <end position="409"/>
    </location>
</feature>
<feature type="compositionally biased region" description="Polar residues" evidence="2">
    <location>
        <begin position="449"/>
        <end position="458"/>
    </location>
</feature>
<dbReference type="Proteomes" id="UP000663860">
    <property type="component" value="Unassembled WGS sequence"/>
</dbReference>
<gene>
    <name evidence="3" type="ORF">IZO911_LOCUS1533</name>
</gene>
<organism evidence="3 4">
    <name type="scientific">Adineta steineri</name>
    <dbReference type="NCBI Taxonomy" id="433720"/>
    <lineage>
        <taxon>Eukaryota</taxon>
        <taxon>Metazoa</taxon>
        <taxon>Spiralia</taxon>
        <taxon>Gnathifera</taxon>
        <taxon>Rotifera</taxon>
        <taxon>Eurotatoria</taxon>
        <taxon>Bdelloidea</taxon>
        <taxon>Adinetida</taxon>
        <taxon>Adinetidae</taxon>
        <taxon>Adineta</taxon>
    </lineage>
</organism>
<feature type="compositionally biased region" description="Polar residues" evidence="2">
    <location>
        <begin position="601"/>
        <end position="639"/>
    </location>
</feature>
<feature type="compositionally biased region" description="Basic residues" evidence="2">
    <location>
        <begin position="1"/>
        <end position="10"/>
    </location>
</feature>
<comment type="caution">
    <text evidence="3">The sequence shown here is derived from an EMBL/GenBank/DDBJ whole genome shotgun (WGS) entry which is preliminary data.</text>
</comment>
<evidence type="ECO:0000256" key="1">
    <source>
        <dbReference type="SAM" id="Coils"/>
    </source>
</evidence>
<feature type="compositionally biased region" description="Polar residues" evidence="2">
    <location>
        <begin position="776"/>
        <end position="797"/>
    </location>
</feature>
<proteinExistence type="predicted"/>